<keyword evidence="3" id="KW-1185">Reference proteome</keyword>
<dbReference type="GO" id="GO:0005886">
    <property type="term" value="C:plasma membrane"/>
    <property type="evidence" value="ECO:0007669"/>
    <property type="project" value="TreeGrafter"/>
</dbReference>
<accession>A0A5J6QFL6</accession>
<feature type="transmembrane region" description="Helical" evidence="1">
    <location>
        <begin position="255"/>
        <end position="277"/>
    </location>
</feature>
<organism evidence="2 3">
    <name type="scientific">Metapseudomonas lalkuanensis</name>
    <dbReference type="NCBI Taxonomy" id="2604832"/>
    <lineage>
        <taxon>Bacteria</taxon>
        <taxon>Pseudomonadati</taxon>
        <taxon>Pseudomonadota</taxon>
        <taxon>Gammaproteobacteria</taxon>
        <taxon>Pseudomonadales</taxon>
        <taxon>Pseudomonadaceae</taxon>
        <taxon>Metapseudomonas</taxon>
    </lineage>
</organism>
<evidence type="ECO:0000313" key="3">
    <source>
        <dbReference type="Proteomes" id="UP000327179"/>
    </source>
</evidence>
<dbReference type="KEGG" id="plal:FXN65_04490"/>
<dbReference type="PANTHER" id="PTHR38684:SF1">
    <property type="entry name" value="PROTEIN AMPE"/>
    <property type="match status" value="1"/>
</dbReference>
<dbReference type="AlphaFoldDB" id="A0A5J6QFL6"/>
<keyword evidence="1" id="KW-1133">Transmembrane helix</keyword>
<sequence length="278" mass="31232">MYFLVLLLVLWIEKFSAWRRHIQQDGFWLRELAKAEANPRMNERPWAILALLVLLPLVLLALVLLALEPIAYGWLALPVHLLVIIYSLGRGDVLADIGPFRDAWRRGDTQGAYHVAERDLGLEADEGSDLLQQVQGYQLWQAYQGFFAVIFWYALLGPVAALAYRLLALASEHASAPALRERAEMIRHAFDWLPVRVLAASFSLVGNFVGVSRVLLHELLSWEISARHYIELAGRAAAELPEPATGDLGVATLDALWQLLVRAAVLWYAGFAVWALLF</sequence>
<dbReference type="Pfam" id="PF17113">
    <property type="entry name" value="AmpE"/>
    <property type="match status" value="1"/>
</dbReference>
<dbReference type="PANTHER" id="PTHR38684">
    <property type="entry name" value="PROTEIN AMPE"/>
    <property type="match status" value="1"/>
</dbReference>
<dbReference type="EMBL" id="CP043311">
    <property type="protein sequence ID" value="QEY61340.1"/>
    <property type="molecule type" value="Genomic_DNA"/>
</dbReference>
<name>A0A5J6QFL6_9GAMM</name>
<proteinExistence type="predicted"/>
<feature type="transmembrane region" description="Helical" evidence="1">
    <location>
        <begin position="46"/>
        <end position="65"/>
    </location>
</feature>
<dbReference type="InterPro" id="IPR031347">
    <property type="entry name" value="AmpE"/>
</dbReference>
<keyword evidence="1" id="KW-0812">Transmembrane</keyword>
<feature type="transmembrane region" description="Helical" evidence="1">
    <location>
        <begin position="72"/>
        <end position="89"/>
    </location>
</feature>
<dbReference type="InterPro" id="IPR052966">
    <property type="entry name" value="Beta-lactamase_Reg"/>
</dbReference>
<dbReference type="Proteomes" id="UP000327179">
    <property type="component" value="Chromosome"/>
</dbReference>
<keyword evidence="1" id="KW-0472">Membrane</keyword>
<feature type="transmembrane region" description="Helical" evidence="1">
    <location>
        <begin position="189"/>
        <end position="210"/>
    </location>
</feature>
<dbReference type="RefSeq" id="WP_151131900.1">
    <property type="nucleotide sequence ID" value="NZ_CP043311.1"/>
</dbReference>
<gene>
    <name evidence="2" type="ORF">FXN65_04490</name>
</gene>
<evidence type="ECO:0008006" key="4">
    <source>
        <dbReference type="Google" id="ProtNLM"/>
    </source>
</evidence>
<reference evidence="2 3" key="1">
    <citation type="submission" date="2019-08" db="EMBL/GenBank/DDBJ databases">
        <title>Whole-genome Sequencing of e-waste polymer degrading bacterium Pseudomonas sp. strain PE08.</title>
        <authorList>
            <person name="Kirdat K."/>
            <person name="Debbarma P."/>
            <person name="Narawade N."/>
            <person name="Suyal D."/>
            <person name="Thorat V."/>
            <person name="Shouche Y."/>
            <person name="Goel R."/>
            <person name="Yadav A."/>
        </authorList>
    </citation>
    <scope>NUCLEOTIDE SEQUENCE [LARGE SCALE GENOMIC DNA]</scope>
    <source>
        <strain evidence="2 3">PE08</strain>
    </source>
</reference>
<protein>
    <recommendedName>
        <fullName evidence="4">Regulatory signaling modulator protein AmpE</fullName>
    </recommendedName>
</protein>
<evidence type="ECO:0000256" key="1">
    <source>
        <dbReference type="SAM" id="Phobius"/>
    </source>
</evidence>
<dbReference type="GO" id="GO:0046677">
    <property type="term" value="P:response to antibiotic"/>
    <property type="evidence" value="ECO:0007669"/>
    <property type="project" value="TreeGrafter"/>
</dbReference>
<evidence type="ECO:0000313" key="2">
    <source>
        <dbReference type="EMBL" id="QEY61340.1"/>
    </source>
</evidence>
<feature type="transmembrane region" description="Helical" evidence="1">
    <location>
        <begin position="146"/>
        <end position="168"/>
    </location>
</feature>